<evidence type="ECO:0000256" key="10">
    <source>
        <dbReference type="ARBA" id="ARBA00047512"/>
    </source>
</evidence>
<dbReference type="GO" id="GO:0008889">
    <property type="term" value="F:glycerophosphodiester phosphodiesterase activity"/>
    <property type="evidence" value="ECO:0007669"/>
    <property type="project" value="UniProtKB-EC"/>
</dbReference>
<dbReference type="AlphaFoldDB" id="A0AAW1NT35"/>
<evidence type="ECO:0000313" key="12">
    <source>
        <dbReference type="EMBL" id="KAK9790765.1"/>
    </source>
</evidence>
<dbReference type="Pfam" id="PF03009">
    <property type="entry name" value="GDPD"/>
    <property type="match status" value="1"/>
</dbReference>
<evidence type="ECO:0000256" key="8">
    <source>
        <dbReference type="ARBA" id="ARBA00023098"/>
    </source>
</evidence>
<evidence type="ECO:0000256" key="4">
    <source>
        <dbReference type="ARBA" id="ARBA00022692"/>
    </source>
</evidence>
<evidence type="ECO:0000256" key="1">
    <source>
        <dbReference type="ARBA" id="ARBA00004370"/>
    </source>
</evidence>
<comment type="subcellular location">
    <subcellularLocation>
        <location evidence="1">Membrane</location>
    </subcellularLocation>
</comment>
<dbReference type="InterPro" id="IPR052271">
    <property type="entry name" value="GDPD-Related"/>
</dbReference>
<keyword evidence="7" id="KW-1133">Transmembrane helix</keyword>
<comment type="catalytic activity">
    <reaction evidence="10">
        <text>a sn-glycero-3-phosphodiester + H2O = an alcohol + sn-glycerol 3-phosphate + H(+)</text>
        <dbReference type="Rhea" id="RHEA:12969"/>
        <dbReference type="ChEBI" id="CHEBI:15377"/>
        <dbReference type="ChEBI" id="CHEBI:15378"/>
        <dbReference type="ChEBI" id="CHEBI:30879"/>
        <dbReference type="ChEBI" id="CHEBI:57597"/>
        <dbReference type="ChEBI" id="CHEBI:83408"/>
        <dbReference type="EC" id="3.1.4.46"/>
    </reaction>
</comment>
<dbReference type="GO" id="GO:0005737">
    <property type="term" value="C:cytoplasm"/>
    <property type="evidence" value="ECO:0007669"/>
    <property type="project" value="UniProtKB-ARBA"/>
</dbReference>
<comment type="similarity">
    <text evidence="2">Belongs to the glycerophosphoryl diester phosphodiesterase family.</text>
</comment>
<dbReference type="PROSITE" id="PS51704">
    <property type="entry name" value="GP_PDE"/>
    <property type="match status" value="1"/>
</dbReference>
<dbReference type="SUPFAM" id="SSF51695">
    <property type="entry name" value="PLC-like phosphodiesterases"/>
    <property type="match status" value="1"/>
</dbReference>
<evidence type="ECO:0000256" key="9">
    <source>
        <dbReference type="ARBA" id="ARBA00023136"/>
    </source>
</evidence>
<keyword evidence="9" id="KW-0472">Membrane</keyword>
<keyword evidence="13" id="KW-1185">Reference proteome</keyword>
<keyword evidence="5" id="KW-0319">Glycerol metabolism</keyword>
<evidence type="ECO:0000256" key="6">
    <source>
        <dbReference type="ARBA" id="ARBA00022801"/>
    </source>
</evidence>
<dbReference type="InterPro" id="IPR017946">
    <property type="entry name" value="PLC-like_Pdiesterase_TIM-brl"/>
</dbReference>
<dbReference type="Gene3D" id="3.20.20.190">
    <property type="entry name" value="Phosphatidylinositol (PI) phosphodiesterase"/>
    <property type="match status" value="1"/>
</dbReference>
<evidence type="ECO:0000256" key="5">
    <source>
        <dbReference type="ARBA" id="ARBA00022798"/>
    </source>
</evidence>
<comment type="caution">
    <text evidence="12">The sequence shown here is derived from an EMBL/GenBank/DDBJ whole genome shotgun (WGS) entry which is preliminary data.</text>
</comment>
<keyword evidence="4" id="KW-0812">Transmembrane</keyword>
<evidence type="ECO:0000256" key="3">
    <source>
        <dbReference type="ARBA" id="ARBA00012247"/>
    </source>
</evidence>
<name>A0AAW1NT35_9CHLO</name>
<keyword evidence="6" id="KW-0378">Hydrolase</keyword>
<protein>
    <recommendedName>
        <fullName evidence="3">glycerophosphodiester phosphodiesterase</fullName>
        <ecNumber evidence="3">3.1.4.46</ecNumber>
    </recommendedName>
</protein>
<dbReference type="PANTHER" id="PTHR42758:SF2">
    <property type="entry name" value="PHOSPHATIDYLGLYCEROL PHOSPHOLIPASE C"/>
    <property type="match status" value="1"/>
</dbReference>
<evidence type="ECO:0000313" key="13">
    <source>
        <dbReference type="Proteomes" id="UP001465755"/>
    </source>
</evidence>
<dbReference type="InterPro" id="IPR030395">
    <property type="entry name" value="GP_PDE_dom"/>
</dbReference>
<reference evidence="12 13" key="1">
    <citation type="journal article" date="2024" name="Nat. Commun.">
        <title>Phylogenomics reveals the evolutionary origins of lichenization in chlorophyte algae.</title>
        <authorList>
            <person name="Puginier C."/>
            <person name="Libourel C."/>
            <person name="Otte J."/>
            <person name="Skaloud P."/>
            <person name="Haon M."/>
            <person name="Grisel S."/>
            <person name="Petersen M."/>
            <person name="Berrin J.G."/>
            <person name="Delaux P.M."/>
            <person name="Dal Grande F."/>
            <person name="Keller J."/>
        </authorList>
    </citation>
    <scope>NUCLEOTIDE SEQUENCE [LARGE SCALE GENOMIC DNA]</scope>
    <source>
        <strain evidence="12 13">SAG 2036</strain>
    </source>
</reference>
<proteinExistence type="inferred from homology"/>
<dbReference type="Proteomes" id="UP001465755">
    <property type="component" value="Unassembled WGS sequence"/>
</dbReference>
<dbReference type="EMBL" id="JALJOQ010000187">
    <property type="protein sequence ID" value="KAK9790765.1"/>
    <property type="molecule type" value="Genomic_DNA"/>
</dbReference>
<accession>A0AAW1NT35</accession>
<dbReference type="PANTHER" id="PTHR42758">
    <property type="entry name" value="PHOSPHATIDYLGLYCEROL PHOSPHOLIPASE C"/>
    <property type="match status" value="1"/>
</dbReference>
<feature type="domain" description="GP-PDE" evidence="11">
    <location>
        <begin position="31"/>
        <end position="284"/>
    </location>
</feature>
<dbReference type="GO" id="GO:0006071">
    <property type="term" value="P:glycerol metabolic process"/>
    <property type="evidence" value="ECO:0007669"/>
    <property type="project" value="UniProtKB-KW"/>
</dbReference>
<sequence>MASKELKEPLTAAHAISTLPAPWDQAKPGRPMVMSHRAGGNEAPENTLAALRCAEAAGSRVMQMDVLQTADGTPVVFHDISLKRATGVDKDIRQVPTAELPLYKEYLDPLIGLPGTLPIHTTEFKDGRRIETLAELLEAAGPDTYLQLEFWDENQTLIEREALPEAPRILPMSEVYQLYFKWFTGRLKPPPTGTVLNIPLFTGWESDFIKKIRLPWYKKVVFVARLLFMKWLLPRPKLFKWLNAHGIPVLVFILNRPQDWEAALKLSGITAIMTDSPKALEKYLADREA</sequence>
<evidence type="ECO:0000256" key="2">
    <source>
        <dbReference type="ARBA" id="ARBA00007277"/>
    </source>
</evidence>
<gene>
    <name evidence="12" type="ORF">WJX73_010554</name>
</gene>
<organism evidence="12 13">
    <name type="scientific">Symbiochloris irregularis</name>
    <dbReference type="NCBI Taxonomy" id="706552"/>
    <lineage>
        <taxon>Eukaryota</taxon>
        <taxon>Viridiplantae</taxon>
        <taxon>Chlorophyta</taxon>
        <taxon>core chlorophytes</taxon>
        <taxon>Trebouxiophyceae</taxon>
        <taxon>Trebouxiales</taxon>
        <taxon>Trebouxiaceae</taxon>
        <taxon>Symbiochloris</taxon>
    </lineage>
</organism>
<evidence type="ECO:0000256" key="7">
    <source>
        <dbReference type="ARBA" id="ARBA00022989"/>
    </source>
</evidence>
<keyword evidence="8" id="KW-0443">Lipid metabolism</keyword>
<evidence type="ECO:0000259" key="11">
    <source>
        <dbReference type="PROSITE" id="PS51704"/>
    </source>
</evidence>
<dbReference type="EC" id="3.1.4.46" evidence="3"/>
<dbReference type="GO" id="GO:0016020">
    <property type="term" value="C:membrane"/>
    <property type="evidence" value="ECO:0007669"/>
    <property type="project" value="UniProtKB-SubCell"/>
</dbReference>
<dbReference type="GO" id="GO:0046475">
    <property type="term" value="P:glycerophospholipid catabolic process"/>
    <property type="evidence" value="ECO:0007669"/>
    <property type="project" value="TreeGrafter"/>
</dbReference>